<feature type="domain" description="Reverse transcriptase Ty1/copia-type" evidence="1">
    <location>
        <begin position="230"/>
        <end position="339"/>
    </location>
</feature>
<organism evidence="3 4">
    <name type="scientific">Lactuca sativa</name>
    <name type="common">Garden lettuce</name>
    <dbReference type="NCBI Taxonomy" id="4236"/>
    <lineage>
        <taxon>Eukaryota</taxon>
        <taxon>Viridiplantae</taxon>
        <taxon>Streptophyta</taxon>
        <taxon>Embryophyta</taxon>
        <taxon>Tracheophyta</taxon>
        <taxon>Spermatophyta</taxon>
        <taxon>Magnoliopsida</taxon>
        <taxon>eudicotyledons</taxon>
        <taxon>Gunneridae</taxon>
        <taxon>Pentapetalae</taxon>
        <taxon>asterids</taxon>
        <taxon>campanulids</taxon>
        <taxon>Asterales</taxon>
        <taxon>Asteraceae</taxon>
        <taxon>Cichorioideae</taxon>
        <taxon>Cichorieae</taxon>
        <taxon>Lactucinae</taxon>
        <taxon>Lactuca</taxon>
    </lineage>
</organism>
<dbReference type="Pfam" id="PF25597">
    <property type="entry name" value="SH3_retrovirus"/>
    <property type="match status" value="1"/>
</dbReference>
<comment type="caution">
    <text evidence="3">The sequence shown here is derived from an EMBL/GenBank/DDBJ whole genome shotgun (WGS) entry which is preliminary data.</text>
</comment>
<dbReference type="PANTHER" id="PTHR11439">
    <property type="entry name" value="GAG-POL-RELATED RETROTRANSPOSON"/>
    <property type="match status" value="1"/>
</dbReference>
<dbReference type="InterPro" id="IPR043502">
    <property type="entry name" value="DNA/RNA_pol_sf"/>
</dbReference>
<evidence type="ECO:0000313" key="4">
    <source>
        <dbReference type="Proteomes" id="UP000235145"/>
    </source>
</evidence>
<dbReference type="InterPro" id="IPR013103">
    <property type="entry name" value="RVT_2"/>
</dbReference>
<name>A0A9R1UT30_LACSA</name>
<dbReference type="AlphaFoldDB" id="A0A9R1UT30"/>
<protein>
    <recommendedName>
        <fullName evidence="5">Reverse transcriptase Ty1/copia-type domain-containing protein</fullName>
    </recommendedName>
</protein>
<evidence type="ECO:0008006" key="5">
    <source>
        <dbReference type="Google" id="ProtNLM"/>
    </source>
</evidence>
<evidence type="ECO:0000259" key="1">
    <source>
        <dbReference type="Pfam" id="PF07727"/>
    </source>
</evidence>
<dbReference type="Pfam" id="PF07727">
    <property type="entry name" value="RVT_2"/>
    <property type="match status" value="1"/>
</dbReference>
<keyword evidence="4" id="KW-1185">Reference proteome</keyword>
<dbReference type="Proteomes" id="UP000235145">
    <property type="component" value="Unassembled WGS sequence"/>
</dbReference>
<sequence>MSHKLAPRSIPCIFMGYCSRYKGYRCLDPVTSRIYITCHSRFDECIFPFYEDKSVQPSGLLPLYSFLDDNPFCSSNSQPIHINDTQPTPTRPCGMCSDDISTPALPVNNQSIYGPVSEPVSKPVSEPFFDPVSDAASRSCSTPTTEFFGTAESGPTPVPPCPPAPSHPMQTRAKSGIFKPKYRANFSHTTRHALFSALFSARDPKVFKTVVKSPHWFTAMQKELDALYNNNNWTLFPRPTGKNVVGSKWLFRTKYRSDGTIERHKARLVAQRYSQIPGLNFSHTFSPVVKASIIRVILALVVLNNWGLHQLDVNNVFLHGQLTERVYMEQPPGFVIHGNQPTRLTTFVARLSLEFAIKDLGSLTYFLGLEVNRTDDGLFLSQSKYAREVLQRADLLDARPVHTPLATTASFSIVGEPCKDPSSYRSLVGALQYLNITRPDIPYAVNQVSQFLQTPTTTYLQHVKRILQYVKGTVSYGPSFIKMTNSSVLGYSDVDWAHCLETRRSTYGYSIFLGGNLISWSAKKQPTVSRSSFESEYRAMATAAAEIIWLTNLLRELRALLPDRPTLLCDNQSALFMIIILWLTNECLSFGVGQGKLN</sequence>
<feature type="domain" description="Retroviral polymerase SH3-like" evidence="2">
    <location>
        <begin position="3"/>
        <end position="53"/>
    </location>
</feature>
<dbReference type="PANTHER" id="PTHR11439:SF455">
    <property type="entry name" value="RLK (RECEPTOR-LIKE PROTEIN KINASE) 8, PUTATIVE-RELATED"/>
    <property type="match status" value="1"/>
</dbReference>
<dbReference type="SUPFAM" id="SSF56672">
    <property type="entry name" value="DNA/RNA polymerases"/>
    <property type="match status" value="1"/>
</dbReference>
<dbReference type="CDD" id="cd09272">
    <property type="entry name" value="RNase_HI_RT_Ty1"/>
    <property type="match status" value="1"/>
</dbReference>
<gene>
    <name evidence="3" type="ORF">LSAT_V11C800391760</name>
</gene>
<accession>A0A9R1UT30</accession>
<evidence type="ECO:0000313" key="3">
    <source>
        <dbReference type="EMBL" id="KAJ0193033.1"/>
    </source>
</evidence>
<evidence type="ECO:0000259" key="2">
    <source>
        <dbReference type="Pfam" id="PF25597"/>
    </source>
</evidence>
<proteinExistence type="predicted"/>
<reference evidence="3 4" key="1">
    <citation type="journal article" date="2017" name="Nat. Commun.">
        <title>Genome assembly with in vitro proximity ligation data and whole-genome triplication in lettuce.</title>
        <authorList>
            <person name="Reyes-Chin-Wo S."/>
            <person name="Wang Z."/>
            <person name="Yang X."/>
            <person name="Kozik A."/>
            <person name="Arikit S."/>
            <person name="Song C."/>
            <person name="Xia L."/>
            <person name="Froenicke L."/>
            <person name="Lavelle D.O."/>
            <person name="Truco M.J."/>
            <person name="Xia R."/>
            <person name="Zhu S."/>
            <person name="Xu C."/>
            <person name="Xu H."/>
            <person name="Xu X."/>
            <person name="Cox K."/>
            <person name="Korf I."/>
            <person name="Meyers B.C."/>
            <person name="Michelmore R.W."/>
        </authorList>
    </citation>
    <scope>NUCLEOTIDE SEQUENCE [LARGE SCALE GENOMIC DNA]</scope>
    <source>
        <strain evidence="4">cv. Salinas</strain>
        <tissue evidence="3">Seedlings</tissue>
    </source>
</reference>
<dbReference type="EMBL" id="NBSK02000008">
    <property type="protein sequence ID" value="KAJ0193033.1"/>
    <property type="molecule type" value="Genomic_DNA"/>
</dbReference>
<dbReference type="InterPro" id="IPR057670">
    <property type="entry name" value="SH3_retrovirus"/>
</dbReference>